<evidence type="ECO:0000313" key="9">
    <source>
        <dbReference type="Proteomes" id="UP001168640"/>
    </source>
</evidence>
<feature type="region of interest" description="Disordered" evidence="5">
    <location>
        <begin position="1"/>
        <end position="22"/>
    </location>
</feature>
<evidence type="ECO:0000256" key="5">
    <source>
        <dbReference type="SAM" id="MobiDB-lite"/>
    </source>
</evidence>
<dbReference type="Pfam" id="PF02803">
    <property type="entry name" value="Thiolase_C"/>
    <property type="match status" value="1"/>
</dbReference>
<reference evidence="8" key="1">
    <citation type="submission" date="2023-07" db="EMBL/GenBank/DDBJ databases">
        <title>Marinobacter sp. chi1 genome sequencing and assembly.</title>
        <authorList>
            <person name="Park S."/>
        </authorList>
    </citation>
    <scope>NUCLEOTIDE SEQUENCE</scope>
    <source>
        <strain evidence="8">Chi1</strain>
    </source>
</reference>
<dbReference type="EC" id="2.3.1.9" evidence="8"/>
<dbReference type="InterPro" id="IPR020616">
    <property type="entry name" value="Thiolase_N"/>
</dbReference>
<evidence type="ECO:0000256" key="2">
    <source>
        <dbReference type="ARBA" id="ARBA00022679"/>
    </source>
</evidence>
<dbReference type="InterPro" id="IPR002155">
    <property type="entry name" value="Thiolase"/>
</dbReference>
<comment type="caution">
    <text evidence="8">The sequence shown here is derived from an EMBL/GenBank/DDBJ whole genome shotgun (WGS) entry which is preliminary data.</text>
</comment>
<evidence type="ECO:0000259" key="7">
    <source>
        <dbReference type="Pfam" id="PF02803"/>
    </source>
</evidence>
<dbReference type="RefSeq" id="WP_302908514.1">
    <property type="nucleotide sequence ID" value="NZ_JAUMIS010000001.1"/>
</dbReference>
<evidence type="ECO:0000313" key="8">
    <source>
        <dbReference type="EMBL" id="MDO3720264.1"/>
    </source>
</evidence>
<dbReference type="Gene3D" id="3.40.47.10">
    <property type="match status" value="1"/>
</dbReference>
<feature type="domain" description="Thiolase C-terminal" evidence="7">
    <location>
        <begin position="324"/>
        <end position="446"/>
    </location>
</feature>
<dbReference type="EMBL" id="JAUMIS010000001">
    <property type="protein sequence ID" value="MDO3720264.1"/>
    <property type="molecule type" value="Genomic_DNA"/>
</dbReference>
<dbReference type="PIRSF" id="PIRSF000429">
    <property type="entry name" value="Ac-CoA_Ac_transf"/>
    <property type="match status" value="1"/>
</dbReference>
<dbReference type="InterPro" id="IPR016039">
    <property type="entry name" value="Thiolase-like"/>
</dbReference>
<name>A0ABT8VWB3_9GAMM</name>
<evidence type="ECO:0000256" key="1">
    <source>
        <dbReference type="ARBA" id="ARBA00010982"/>
    </source>
</evidence>
<dbReference type="GO" id="GO:0003985">
    <property type="term" value="F:acetyl-CoA C-acetyltransferase activity"/>
    <property type="evidence" value="ECO:0007669"/>
    <property type="project" value="UniProtKB-EC"/>
</dbReference>
<organism evidence="8 9">
    <name type="scientific">Marinobacter suaedae</name>
    <dbReference type="NCBI Taxonomy" id="3057675"/>
    <lineage>
        <taxon>Bacteria</taxon>
        <taxon>Pseudomonadati</taxon>
        <taxon>Pseudomonadota</taxon>
        <taxon>Gammaproteobacteria</taxon>
        <taxon>Pseudomonadales</taxon>
        <taxon>Marinobacteraceae</taxon>
        <taxon>Marinobacter</taxon>
    </lineage>
</organism>
<accession>A0ABT8VWB3</accession>
<evidence type="ECO:0000256" key="4">
    <source>
        <dbReference type="RuleBase" id="RU003557"/>
    </source>
</evidence>
<proteinExistence type="inferred from homology"/>
<dbReference type="PANTHER" id="PTHR42689">
    <property type="entry name" value="ACETYL-COA ACYLTRANSFERASE FADA2 (3-KETOACYL-COA THIOLASE) (BETA-KETOTHIOLASE)-RELATED"/>
    <property type="match status" value="1"/>
</dbReference>
<dbReference type="InterPro" id="IPR050521">
    <property type="entry name" value="3-ketoacyl-CoA_Thiolase"/>
</dbReference>
<keyword evidence="2 4" id="KW-0808">Transferase</keyword>
<sequence length="446" mass="48063">MVQASKSTQKKTRAPRRTDSAAKGGIRRVAILGGNRVPFARSNTVYSKLGNQELLTSALQGLVNRYDLQDKRLGEVVAGAVIKHSRDFNLTRESVLSTGLAPETPAYDIQQACGTGLEATILVANKIALGQIECGIAGGTDTTSDAPIGVGEGLREILLDLNRAKSATERLKILGRFRPKHLVPEVPENGEPRTGMSMGDHAQVTAHKWQIPREDQDQLAWESHQKLAKAYEENFFADLMTPLAGLAKDNNLRPDTTLEKLATLKPCFDRDNGTMTAANSTPLTDGASCVLLASEEWAKANNLEVKAWLTFSEVAAVDFVDKREGLLMAPAYAVPRMLEKAGLSLQDFDFYEIHEAFASQVLSTLKAWEDPDFCKSQLGLDKPLGSIDRAKLNVKGSSLATGHPFAATGARIVATLAKLLEEKGSGRGLISICAAGGQGVTAILER</sequence>
<protein>
    <submittedName>
        <fullName evidence="8">Acetyl-CoA C-acetyltransferase</fullName>
        <ecNumber evidence="8">2.3.1.9</ecNumber>
    </submittedName>
</protein>
<dbReference type="Pfam" id="PF00108">
    <property type="entry name" value="Thiolase_N"/>
    <property type="match status" value="1"/>
</dbReference>
<comment type="similarity">
    <text evidence="1 4">Belongs to the thiolase-like superfamily. Thiolase family.</text>
</comment>
<keyword evidence="3 4" id="KW-0012">Acyltransferase</keyword>
<evidence type="ECO:0000259" key="6">
    <source>
        <dbReference type="Pfam" id="PF00108"/>
    </source>
</evidence>
<evidence type="ECO:0000256" key="3">
    <source>
        <dbReference type="ARBA" id="ARBA00023315"/>
    </source>
</evidence>
<dbReference type="NCBIfam" id="NF006740">
    <property type="entry name" value="PRK09268.1"/>
    <property type="match status" value="1"/>
</dbReference>
<dbReference type="PANTHER" id="PTHR42689:SF1">
    <property type="entry name" value="ACETYL-COA ACYLTRANSFERASE FADA2 (3-KETOACYL-COA THIOLASE) (BETA-KETOTHIOLASE)-RELATED"/>
    <property type="match status" value="1"/>
</dbReference>
<dbReference type="Proteomes" id="UP001168640">
    <property type="component" value="Unassembled WGS sequence"/>
</dbReference>
<feature type="domain" description="Thiolase N-terminal" evidence="6">
    <location>
        <begin position="29"/>
        <end position="296"/>
    </location>
</feature>
<dbReference type="SUPFAM" id="SSF53901">
    <property type="entry name" value="Thiolase-like"/>
    <property type="match status" value="2"/>
</dbReference>
<gene>
    <name evidence="8" type="ORF">QVZ43_00930</name>
</gene>
<dbReference type="CDD" id="cd00751">
    <property type="entry name" value="thiolase"/>
    <property type="match status" value="1"/>
</dbReference>
<dbReference type="NCBIfam" id="TIGR01930">
    <property type="entry name" value="AcCoA-C-Actrans"/>
    <property type="match status" value="1"/>
</dbReference>
<dbReference type="InterPro" id="IPR020617">
    <property type="entry name" value="Thiolase_C"/>
</dbReference>
<keyword evidence="9" id="KW-1185">Reference proteome</keyword>